<name>X1JZ83_9ZZZZ</name>
<dbReference type="PANTHER" id="PTHR30349:SF64">
    <property type="entry name" value="PROPHAGE INTEGRASE INTD-RELATED"/>
    <property type="match status" value="1"/>
</dbReference>
<dbReference type="GO" id="GO:0015074">
    <property type="term" value="P:DNA integration"/>
    <property type="evidence" value="ECO:0007669"/>
    <property type="project" value="InterPro"/>
</dbReference>
<keyword evidence="3" id="KW-0233">DNA recombination</keyword>
<dbReference type="Pfam" id="PF13102">
    <property type="entry name" value="Phage_int_SAM_5"/>
    <property type="match status" value="1"/>
</dbReference>
<reference evidence="6" key="1">
    <citation type="journal article" date="2014" name="Front. Microbiol.">
        <title>High frequency of phylogenetically diverse reductive dehalogenase-homologous genes in deep subseafloor sedimentary metagenomes.</title>
        <authorList>
            <person name="Kawai M."/>
            <person name="Futagami T."/>
            <person name="Toyoda A."/>
            <person name="Takaki Y."/>
            <person name="Nishi S."/>
            <person name="Hori S."/>
            <person name="Arai W."/>
            <person name="Tsubouchi T."/>
            <person name="Morono Y."/>
            <person name="Uchiyama I."/>
            <person name="Ito T."/>
            <person name="Fujiyama A."/>
            <person name="Inagaki F."/>
            <person name="Takami H."/>
        </authorList>
    </citation>
    <scope>NUCLEOTIDE SEQUENCE</scope>
    <source>
        <strain evidence="6">Expedition CK06-06</strain>
    </source>
</reference>
<sequence>GKYYWLDIRIDGKRARRSLNTAKKPVALIRYSEKREELLAEHDGSKVRFSDFCKKYLDWARSSKPASALREEQRLGKTQKFFADLQIVYLDEITPFHIEQLKAELGKTGLINDPEKQKGVSKATVNRYLQILRGLFYKAIDWEIYNKQNPLKKIKFHRENTVVESLSDDQVERIIHAAREISREPHSSLQSLFCDVCMLAINTGMRKSEILNLKWRDLNGDELLVNGKGDKVRYVPLNLKAKAILMRQPRKIEWVFDIPNRHQPDLF</sequence>
<dbReference type="PANTHER" id="PTHR30349">
    <property type="entry name" value="PHAGE INTEGRASE-RELATED"/>
    <property type="match status" value="1"/>
</dbReference>
<dbReference type="GO" id="GO:0006310">
    <property type="term" value="P:DNA recombination"/>
    <property type="evidence" value="ECO:0007669"/>
    <property type="project" value="UniProtKB-KW"/>
</dbReference>
<proteinExistence type="inferred from homology"/>
<keyword evidence="2" id="KW-0238">DNA-binding</keyword>
<dbReference type="Gene3D" id="1.10.150.130">
    <property type="match status" value="1"/>
</dbReference>
<feature type="non-terminal residue" evidence="6">
    <location>
        <position position="1"/>
    </location>
</feature>
<feature type="non-terminal residue" evidence="6">
    <location>
        <position position="267"/>
    </location>
</feature>
<dbReference type="GO" id="GO:0003677">
    <property type="term" value="F:DNA binding"/>
    <property type="evidence" value="ECO:0007669"/>
    <property type="project" value="UniProtKB-KW"/>
</dbReference>
<dbReference type="AlphaFoldDB" id="X1JZ83"/>
<evidence type="ECO:0008006" key="7">
    <source>
        <dbReference type="Google" id="ProtNLM"/>
    </source>
</evidence>
<comment type="similarity">
    <text evidence="1">Belongs to the 'phage' integrase family.</text>
</comment>
<evidence type="ECO:0000313" key="6">
    <source>
        <dbReference type="EMBL" id="GAH75138.1"/>
    </source>
</evidence>
<dbReference type="InterPro" id="IPR010998">
    <property type="entry name" value="Integrase_recombinase_N"/>
</dbReference>
<dbReference type="EMBL" id="BARU01028869">
    <property type="protein sequence ID" value="GAH75138.1"/>
    <property type="molecule type" value="Genomic_DNA"/>
</dbReference>
<dbReference type="InterPro" id="IPR011010">
    <property type="entry name" value="DNA_brk_join_enz"/>
</dbReference>
<dbReference type="PROSITE" id="PS51900">
    <property type="entry name" value="CB"/>
    <property type="match status" value="1"/>
</dbReference>
<feature type="domain" description="Tyr recombinase" evidence="4">
    <location>
        <begin position="161"/>
        <end position="267"/>
    </location>
</feature>
<dbReference type="InterPro" id="IPR050090">
    <property type="entry name" value="Tyrosine_recombinase_XerCD"/>
</dbReference>
<dbReference type="Pfam" id="PF00589">
    <property type="entry name" value="Phage_integrase"/>
    <property type="match status" value="1"/>
</dbReference>
<dbReference type="InterPro" id="IPR013762">
    <property type="entry name" value="Integrase-like_cat_sf"/>
</dbReference>
<feature type="domain" description="Core-binding (CB)" evidence="5">
    <location>
        <begin position="47"/>
        <end position="140"/>
    </location>
</feature>
<evidence type="ECO:0000259" key="4">
    <source>
        <dbReference type="PROSITE" id="PS51898"/>
    </source>
</evidence>
<evidence type="ECO:0000256" key="2">
    <source>
        <dbReference type="ARBA" id="ARBA00023125"/>
    </source>
</evidence>
<dbReference type="PROSITE" id="PS51898">
    <property type="entry name" value="TYR_RECOMBINASE"/>
    <property type="match status" value="1"/>
</dbReference>
<evidence type="ECO:0000256" key="3">
    <source>
        <dbReference type="ARBA" id="ARBA00023172"/>
    </source>
</evidence>
<organism evidence="6">
    <name type="scientific">marine sediment metagenome</name>
    <dbReference type="NCBI Taxonomy" id="412755"/>
    <lineage>
        <taxon>unclassified sequences</taxon>
        <taxon>metagenomes</taxon>
        <taxon>ecological metagenomes</taxon>
    </lineage>
</organism>
<dbReference type="InterPro" id="IPR002104">
    <property type="entry name" value="Integrase_catalytic"/>
</dbReference>
<comment type="caution">
    <text evidence="6">The sequence shown here is derived from an EMBL/GenBank/DDBJ whole genome shotgun (WGS) entry which is preliminary data.</text>
</comment>
<protein>
    <recommendedName>
        <fullName evidence="7">Tyr recombinase domain-containing protein</fullName>
    </recommendedName>
</protein>
<dbReference type="InterPro" id="IPR044068">
    <property type="entry name" value="CB"/>
</dbReference>
<dbReference type="SUPFAM" id="SSF56349">
    <property type="entry name" value="DNA breaking-rejoining enzymes"/>
    <property type="match status" value="1"/>
</dbReference>
<accession>X1JZ83</accession>
<gene>
    <name evidence="6" type="ORF">S03H2_46026</name>
</gene>
<evidence type="ECO:0000259" key="5">
    <source>
        <dbReference type="PROSITE" id="PS51900"/>
    </source>
</evidence>
<evidence type="ECO:0000256" key="1">
    <source>
        <dbReference type="ARBA" id="ARBA00008857"/>
    </source>
</evidence>
<dbReference type="Gene3D" id="1.10.443.10">
    <property type="entry name" value="Intergrase catalytic core"/>
    <property type="match status" value="1"/>
</dbReference>
<dbReference type="InterPro" id="IPR025269">
    <property type="entry name" value="SAM-like_dom"/>
</dbReference>